<accession>A0A347ZVE6</accession>
<evidence type="ECO:0000313" key="3">
    <source>
        <dbReference type="EMBL" id="REG06974.1"/>
    </source>
</evidence>
<organism evidence="3 4">
    <name type="scientific">Pelolinea submarina</name>
    <dbReference type="NCBI Taxonomy" id="913107"/>
    <lineage>
        <taxon>Bacteria</taxon>
        <taxon>Bacillati</taxon>
        <taxon>Chloroflexota</taxon>
        <taxon>Anaerolineae</taxon>
        <taxon>Anaerolineales</taxon>
        <taxon>Anaerolineaceae</taxon>
        <taxon>Pelolinea</taxon>
    </lineage>
</organism>
<dbReference type="Pfam" id="PF00834">
    <property type="entry name" value="Ribul_P_3_epim"/>
    <property type="match status" value="1"/>
</dbReference>
<reference evidence="3 4" key="1">
    <citation type="submission" date="2018-08" db="EMBL/GenBank/DDBJ databases">
        <title>Genomic Encyclopedia of Type Strains, Phase IV (KMG-IV): sequencing the most valuable type-strain genomes for metagenomic binning, comparative biology and taxonomic classification.</title>
        <authorList>
            <person name="Goeker M."/>
        </authorList>
    </citation>
    <scope>NUCLEOTIDE SEQUENCE [LARGE SCALE GENOMIC DNA]</scope>
    <source>
        <strain evidence="3 4">DSM 23923</strain>
    </source>
</reference>
<name>A0A347ZVE6_9CHLR</name>
<dbReference type="GO" id="GO:0016857">
    <property type="term" value="F:racemase and epimerase activity, acting on carbohydrates and derivatives"/>
    <property type="evidence" value="ECO:0007669"/>
    <property type="project" value="InterPro"/>
</dbReference>
<dbReference type="EMBL" id="QUMS01000003">
    <property type="protein sequence ID" value="REG06974.1"/>
    <property type="molecule type" value="Genomic_DNA"/>
</dbReference>
<dbReference type="InterPro" id="IPR011060">
    <property type="entry name" value="RibuloseP-bd_barrel"/>
</dbReference>
<proteinExistence type="predicted"/>
<keyword evidence="1" id="KW-0479">Metal-binding</keyword>
<sequence length="217" mass="23979">MIKIAPSLVSAPLAYLTETVKGLEQAGADILHFDLEDGNFVPVMSLGTQIISAARPLSSLPFDVHLMINNPEWILPTLAEIGVEMVSVHFEACPYPRRTLGLIHQYGIRAGLAFNPKTPLPDLRPYLPFLSYVLILTTEPESMSCTYLPSVLDKVKQGQQQPGLQDILWEVDGGFTEENILDALRVNADIVVSGRGVFRDNQYASNIRKMKSITVSK</sequence>
<evidence type="ECO:0000256" key="1">
    <source>
        <dbReference type="ARBA" id="ARBA00022723"/>
    </source>
</evidence>
<dbReference type="InterPro" id="IPR000056">
    <property type="entry name" value="Ribul_P_3_epim-like"/>
</dbReference>
<dbReference type="Gene3D" id="3.20.20.70">
    <property type="entry name" value="Aldolase class I"/>
    <property type="match status" value="1"/>
</dbReference>
<gene>
    <name evidence="3" type="ORF">DFR64_2174</name>
</gene>
<comment type="caution">
    <text evidence="3">The sequence shown here is derived from an EMBL/GenBank/DDBJ whole genome shotgun (WGS) entry which is preliminary data.</text>
</comment>
<dbReference type="GO" id="GO:0046872">
    <property type="term" value="F:metal ion binding"/>
    <property type="evidence" value="ECO:0007669"/>
    <property type="project" value="UniProtKB-KW"/>
</dbReference>
<evidence type="ECO:0000256" key="2">
    <source>
        <dbReference type="ARBA" id="ARBA00023235"/>
    </source>
</evidence>
<keyword evidence="2" id="KW-0413">Isomerase</keyword>
<dbReference type="CDD" id="cd00429">
    <property type="entry name" value="RPE"/>
    <property type="match status" value="1"/>
</dbReference>
<dbReference type="RefSeq" id="WP_116225456.1">
    <property type="nucleotide sequence ID" value="NZ_AP018437.1"/>
</dbReference>
<dbReference type="InterPro" id="IPR013785">
    <property type="entry name" value="Aldolase_TIM"/>
</dbReference>
<keyword evidence="4" id="KW-1185">Reference proteome</keyword>
<dbReference type="AlphaFoldDB" id="A0A347ZVE6"/>
<dbReference type="OrthoDB" id="1645589at2"/>
<dbReference type="SUPFAM" id="SSF51366">
    <property type="entry name" value="Ribulose-phoshate binding barrel"/>
    <property type="match status" value="1"/>
</dbReference>
<dbReference type="Proteomes" id="UP000256388">
    <property type="component" value="Unassembled WGS sequence"/>
</dbReference>
<dbReference type="GO" id="GO:0005975">
    <property type="term" value="P:carbohydrate metabolic process"/>
    <property type="evidence" value="ECO:0007669"/>
    <property type="project" value="InterPro"/>
</dbReference>
<dbReference type="PANTHER" id="PTHR11749">
    <property type="entry name" value="RIBULOSE-5-PHOSPHATE-3-EPIMERASE"/>
    <property type="match status" value="1"/>
</dbReference>
<protein>
    <submittedName>
        <fullName evidence="3">Ribulose-5-phosphate 3-epimerase</fullName>
    </submittedName>
</protein>
<evidence type="ECO:0000313" key="4">
    <source>
        <dbReference type="Proteomes" id="UP000256388"/>
    </source>
</evidence>